<keyword evidence="2" id="KW-1185">Reference proteome</keyword>
<accession>A0A9D4JFR7</accession>
<sequence>MRPDKKRTIKVRLYLGRGRRIGVQSEGREITDRKQRVFRAGTDERKNFRNDITMLIWEVKQWNQEWTHTPPPSAE</sequence>
<dbReference type="AlphaFoldDB" id="A0A9D4JFR7"/>
<proteinExistence type="predicted"/>
<comment type="caution">
    <text evidence="1">The sequence shown here is derived from an EMBL/GenBank/DDBJ whole genome shotgun (WGS) entry which is preliminary data.</text>
</comment>
<reference evidence="1" key="2">
    <citation type="submission" date="2020-11" db="EMBL/GenBank/DDBJ databases">
        <authorList>
            <person name="McCartney M.A."/>
            <person name="Auch B."/>
            <person name="Kono T."/>
            <person name="Mallez S."/>
            <person name="Becker A."/>
            <person name="Gohl D.M."/>
            <person name="Silverstein K.A.T."/>
            <person name="Koren S."/>
            <person name="Bechman K.B."/>
            <person name="Herman A."/>
            <person name="Abrahante J.E."/>
            <person name="Garbe J."/>
        </authorList>
    </citation>
    <scope>NUCLEOTIDE SEQUENCE</scope>
    <source>
        <strain evidence="1">Duluth1</strain>
        <tissue evidence="1">Whole animal</tissue>
    </source>
</reference>
<gene>
    <name evidence="1" type="ORF">DPMN_139536</name>
</gene>
<name>A0A9D4JFR7_DREPO</name>
<dbReference type="EMBL" id="JAIWYP010000006">
    <property type="protein sequence ID" value="KAH3811131.1"/>
    <property type="molecule type" value="Genomic_DNA"/>
</dbReference>
<organism evidence="1 2">
    <name type="scientific">Dreissena polymorpha</name>
    <name type="common">Zebra mussel</name>
    <name type="synonym">Mytilus polymorpha</name>
    <dbReference type="NCBI Taxonomy" id="45954"/>
    <lineage>
        <taxon>Eukaryota</taxon>
        <taxon>Metazoa</taxon>
        <taxon>Spiralia</taxon>
        <taxon>Lophotrochozoa</taxon>
        <taxon>Mollusca</taxon>
        <taxon>Bivalvia</taxon>
        <taxon>Autobranchia</taxon>
        <taxon>Heteroconchia</taxon>
        <taxon>Euheterodonta</taxon>
        <taxon>Imparidentia</taxon>
        <taxon>Neoheterodontei</taxon>
        <taxon>Myida</taxon>
        <taxon>Dreissenoidea</taxon>
        <taxon>Dreissenidae</taxon>
        <taxon>Dreissena</taxon>
    </lineage>
</organism>
<evidence type="ECO:0000313" key="1">
    <source>
        <dbReference type="EMBL" id="KAH3811131.1"/>
    </source>
</evidence>
<reference evidence="1" key="1">
    <citation type="journal article" date="2019" name="bioRxiv">
        <title>The Genome of the Zebra Mussel, Dreissena polymorpha: A Resource for Invasive Species Research.</title>
        <authorList>
            <person name="McCartney M.A."/>
            <person name="Auch B."/>
            <person name="Kono T."/>
            <person name="Mallez S."/>
            <person name="Zhang Y."/>
            <person name="Obille A."/>
            <person name="Becker A."/>
            <person name="Abrahante J.E."/>
            <person name="Garbe J."/>
            <person name="Badalamenti J.P."/>
            <person name="Herman A."/>
            <person name="Mangelson H."/>
            <person name="Liachko I."/>
            <person name="Sullivan S."/>
            <person name="Sone E.D."/>
            <person name="Koren S."/>
            <person name="Silverstein K.A.T."/>
            <person name="Beckman K.B."/>
            <person name="Gohl D.M."/>
        </authorList>
    </citation>
    <scope>NUCLEOTIDE SEQUENCE</scope>
    <source>
        <strain evidence="1">Duluth1</strain>
        <tissue evidence="1">Whole animal</tissue>
    </source>
</reference>
<dbReference type="Proteomes" id="UP000828390">
    <property type="component" value="Unassembled WGS sequence"/>
</dbReference>
<protein>
    <submittedName>
        <fullName evidence="1">Uncharacterized protein</fullName>
    </submittedName>
</protein>
<evidence type="ECO:0000313" key="2">
    <source>
        <dbReference type="Proteomes" id="UP000828390"/>
    </source>
</evidence>